<dbReference type="Proteomes" id="UP000252415">
    <property type="component" value="Unassembled WGS sequence"/>
</dbReference>
<organism evidence="2 3">
    <name type="scientific">Paenibacillus prosopidis</name>
    <dbReference type="NCBI Taxonomy" id="630520"/>
    <lineage>
        <taxon>Bacteria</taxon>
        <taxon>Bacillati</taxon>
        <taxon>Bacillota</taxon>
        <taxon>Bacilli</taxon>
        <taxon>Bacillales</taxon>
        <taxon>Paenibacillaceae</taxon>
        <taxon>Paenibacillus</taxon>
    </lineage>
</organism>
<sequence length="165" mass="20018">MHLIIALFTIFSTWRYGDWVNWHKYHTTMFYIATGGLLYEYLLHDNKVWTFHPDFLMNEQLTVIVYALVTMPLSVLIFLSRYPRTFKKQLLYLIKWVLIYASVELLLQSCGRISYNHGWSFFYSLLFDMMMFPMLILHHWKPLRAYLVSVVIVFLLMQWLHIPMH</sequence>
<accession>A0A368WAV1</accession>
<reference evidence="2 3" key="1">
    <citation type="submission" date="2018-07" db="EMBL/GenBank/DDBJ databases">
        <title>Genomic Encyclopedia of Type Strains, Phase III (KMG-III): the genomes of soil and plant-associated and newly described type strains.</title>
        <authorList>
            <person name="Whitman W."/>
        </authorList>
    </citation>
    <scope>NUCLEOTIDE SEQUENCE [LARGE SCALE GENOMIC DNA]</scope>
    <source>
        <strain evidence="2 3">CECT 7506</strain>
    </source>
</reference>
<name>A0A368WAV1_9BACL</name>
<feature type="transmembrane region" description="Helical" evidence="1">
    <location>
        <begin position="119"/>
        <end position="137"/>
    </location>
</feature>
<feature type="transmembrane region" description="Helical" evidence="1">
    <location>
        <begin position="89"/>
        <end position="107"/>
    </location>
</feature>
<keyword evidence="1" id="KW-0812">Transmembrane</keyword>
<keyword evidence="1" id="KW-0472">Membrane</keyword>
<dbReference type="RefSeq" id="WP_114378531.1">
    <property type="nucleotide sequence ID" value="NZ_QPJD01000002.1"/>
</dbReference>
<dbReference type="AlphaFoldDB" id="A0A368WAV1"/>
<dbReference type="OrthoDB" id="2628935at2"/>
<keyword evidence="1" id="KW-1133">Transmembrane helix</keyword>
<dbReference type="NCBIfam" id="NF041644">
    <property type="entry name" value="CBO0543_fam"/>
    <property type="match status" value="1"/>
</dbReference>
<evidence type="ECO:0000313" key="2">
    <source>
        <dbReference type="EMBL" id="RCW51030.1"/>
    </source>
</evidence>
<evidence type="ECO:0000313" key="3">
    <source>
        <dbReference type="Proteomes" id="UP000252415"/>
    </source>
</evidence>
<gene>
    <name evidence="2" type="ORF">DFP97_102222</name>
</gene>
<protein>
    <submittedName>
        <fullName evidence="2">Uncharacterized protein</fullName>
    </submittedName>
</protein>
<dbReference type="InterPro" id="IPR048147">
    <property type="entry name" value="CBO0543-like"/>
</dbReference>
<feature type="transmembrane region" description="Helical" evidence="1">
    <location>
        <begin position="63"/>
        <end position="83"/>
    </location>
</feature>
<keyword evidence="3" id="KW-1185">Reference proteome</keyword>
<dbReference type="EMBL" id="QPJD01000002">
    <property type="protein sequence ID" value="RCW51030.1"/>
    <property type="molecule type" value="Genomic_DNA"/>
</dbReference>
<evidence type="ECO:0000256" key="1">
    <source>
        <dbReference type="SAM" id="Phobius"/>
    </source>
</evidence>
<feature type="transmembrane region" description="Helical" evidence="1">
    <location>
        <begin position="25"/>
        <end position="42"/>
    </location>
</feature>
<feature type="transmembrane region" description="Helical" evidence="1">
    <location>
        <begin position="143"/>
        <end position="162"/>
    </location>
</feature>
<comment type="caution">
    <text evidence="2">The sequence shown here is derived from an EMBL/GenBank/DDBJ whole genome shotgun (WGS) entry which is preliminary data.</text>
</comment>
<proteinExistence type="predicted"/>